<feature type="transmembrane region" description="Helical" evidence="6">
    <location>
        <begin position="140"/>
        <end position="159"/>
    </location>
</feature>
<feature type="domain" description="Major facilitator superfamily (MFS) profile" evidence="7">
    <location>
        <begin position="68"/>
        <end position="524"/>
    </location>
</feature>
<gene>
    <name evidence="8" type="ORF">E0L32_007728</name>
</gene>
<dbReference type="InterPro" id="IPR005828">
    <property type="entry name" value="MFS_sugar_transport-like"/>
</dbReference>
<dbReference type="RefSeq" id="XP_030993228.1">
    <property type="nucleotide sequence ID" value="XM_031142504.1"/>
</dbReference>
<evidence type="ECO:0000256" key="4">
    <source>
        <dbReference type="ARBA" id="ARBA00022989"/>
    </source>
</evidence>
<reference evidence="8 9" key="1">
    <citation type="submission" date="2019-06" db="EMBL/GenBank/DDBJ databases">
        <title>Draft genome sequence of the filamentous fungus Phialemoniopsis curvata isolated from diesel fuel.</title>
        <authorList>
            <person name="Varaljay V.A."/>
            <person name="Lyon W.J."/>
            <person name="Crouch A.L."/>
            <person name="Drake C.E."/>
            <person name="Hollomon J.M."/>
            <person name="Nadeau L.J."/>
            <person name="Nunn H.S."/>
            <person name="Stevenson B.S."/>
            <person name="Bojanowski C.L."/>
            <person name="Crookes-Goodson W.J."/>
        </authorList>
    </citation>
    <scope>NUCLEOTIDE SEQUENCE [LARGE SCALE GENOMIC DNA]</scope>
    <source>
        <strain evidence="8 9">D216</strain>
    </source>
</reference>
<evidence type="ECO:0000256" key="3">
    <source>
        <dbReference type="ARBA" id="ARBA00022692"/>
    </source>
</evidence>
<feature type="transmembrane region" description="Helical" evidence="6">
    <location>
        <begin position="436"/>
        <end position="459"/>
    </location>
</feature>
<protein>
    <recommendedName>
        <fullName evidence="7">Major facilitator superfamily (MFS) profile domain-containing protein</fullName>
    </recommendedName>
</protein>
<feature type="transmembrane region" description="Helical" evidence="6">
    <location>
        <begin position="471"/>
        <end position="490"/>
    </location>
</feature>
<keyword evidence="3 6" id="KW-0812">Transmembrane</keyword>
<dbReference type="Gene3D" id="1.20.1250.20">
    <property type="entry name" value="MFS general substrate transporter like domains"/>
    <property type="match status" value="1"/>
</dbReference>
<evidence type="ECO:0000256" key="1">
    <source>
        <dbReference type="ARBA" id="ARBA00004141"/>
    </source>
</evidence>
<feature type="transmembrane region" description="Helical" evidence="6">
    <location>
        <begin position="381"/>
        <end position="404"/>
    </location>
</feature>
<dbReference type="GO" id="GO:0005351">
    <property type="term" value="F:carbohydrate:proton symporter activity"/>
    <property type="evidence" value="ECO:0007669"/>
    <property type="project" value="TreeGrafter"/>
</dbReference>
<evidence type="ECO:0000256" key="6">
    <source>
        <dbReference type="SAM" id="Phobius"/>
    </source>
</evidence>
<dbReference type="OrthoDB" id="2544694at2759"/>
<feature type="transmembrane region" description="Helical" evidence="6">
    <location>
        <begin position="502"/>
        <end position="520"/>
    </location>
</feature>
<dbReference type="SUPFAM" id="SSF103473">
    <property type="entry name" value="MFS general substrate transporter"/>
    <property type="match status" value="1"/>
</dbReference>
<feature type="transmembrane region" description="Helical" evidence="6">
    <location>
        <begin position="354"/>
        <end position="375"/>
    </location>
</feature>
<proteinExistence type="inferred from homology"/>
<dbReference type="GO" id="GO:0016020">
    <property type="term" value="C:membrane"/>
    <property type="evidence" value="ECO:0007669"/>
    <property type="project" value="UniProtKB-SubCell"/>
</dbReference>
<evidence type="ECO:0000256" key="5">
    <source>
        <dbReference type="ARBA" id="ARBA00023136"/>
    </source>
</evidence>
<comment type="caution">
    <text evidence="8">The sequence shown here is derived from an EMBL/GenBank/DDBJ whole genome shotgun (WGS) entry which is preliminary data.</text>
</comment>
<keyword evidence="5 6" id="KW-0472">Membrane</keyword>
<dbReference type="EMBL" id="SKBQ01000048">
    <property type="protein sequence ID" value="TPX11517.1"/>
    <property type="molecule type" value="Genomic_DNA"/>
</dbReference>
<dbReference type="PANTHER" id="PTHR48022">
    <property type="entry name" value="PLASTIDIC GLUCOSE TRANSPORTER 4"/>
    <property type="match status" value="1"/>
</dbReference>
<evidence type="ECO:0000256" key="2">
    <source>
        <dbReference type="ARBA" id="ARBA00010992"/>
    </source>
</evidence>
<dbReference type="Proteomes" id="UP000319257">
    <property type="component" value="Unassembled WGS sequence"/>
</dbReference>
<evidence type="ECO:0000313" key="9">
    <source>
        <dbReference type="Proteomes" id="UP000319257"/>
    </source>
</evidence>
<keyword evidence="9" id="KW-1185">Reference proteome</keyword>
<evidence type="ECO:0000313" key="8">
    <source>
        <dbReference type="EMBL" id="TPX11517.1"/>
    </source>
</evidence>
<dbReference type="PROSITE" id="PS00217">
    <property type="entry name" value="SUGAR_TRANSPORT_2"/>
    <property type="match status" value="1"/>
</dbReference>
<feature type="transmembrane region" description="Helical" evidence="6">
    <location>
        <begin position="111"/>
        <end position="133"/>
    </location>
</feature>
<dbReference type="GeneID" id="41975175"/>
<dbReference type="InterPro" id="IPR005829">
    <property type="entry name" value="Sugar_transporter_CS"/>
</dbReference>
<dbReference type="AlphaFoldDB" id="A0A507AVK8"/>
<accession>A0A507AVK8</accession>
<keyword evidence="4 6" id="KW-1133">Transmembrane helix</keyword>
<dbReference type="InterPro" id="IPR036259">
    <property type="entry name" value="MFS_trans_sf"/>
</dbReference>
<dbReference type="InterPro" id="IPR020846">
    <property type="entry name" value="MFS_dom"/>
</dbReference>
<dbReference type="InterPro" id="IPR050360">
    <property type="entry name" value="MFS_Sugar_Transporters"/>
</dbReference>
<comment type="similarity">
    <text evidence="2">Belongs to the major facilitator superfamily. Sugar transporter (TC 2.A.1.1) family.</text>
</comment>
<dbReference type="Pfam" id="PF00083">
    <property type="entry name" value="Sugar_tr"/>
    <property type="match status" value="1"/>
</dbReference>
<evidence type="ECO:0000259" key="7">
    <source>
        <dbReference type="PROSITE" id="PS50850"/>
    </source>
</evidence>
<comment type="subcellular location">
    <subcellularLocation>
        <location evidence="1">Membrane</location>
        <topology evidence="1">Multi-pass membrane protein</topology>
    </subcellularLocation>
</comment>
<dbReference type="PANTHER" id="PTHR48022:SF2">
    <property type="entry name" value="PLASTIDIC GLUCOSE TRANSPORTER 4"/>
    <property type="match status" value="1"/>
</dbReference>
<sequence length="569" mass="63335">MTTNNKTDVATGAYSKHVSEATVASDIAGLPRAIDKALAAGEAVQMRSTLDEMPVLKALRVFWKVGSMCMLAAFASALEGYQVSLTASIVANKGFIRQMSEGGSKLNPTHVAVWGGMLSTGQFVGVLGLQACIDKIGRKWSMHLTWLSLVISVAIESAATNWIQWTIAKLIAGMGLGMMQATYPVYISEQSPTQIRGFLTTAYMFWNVMSHIFAPLALDQLKAKNPLDFRSPIYTQWGMLVVMLAINLLVPESPWWLVQKEKYEQAEKVLTRSYKDVPEYDPKTQLSIIVATVERHRLNQALDKHEIREIFKGINFWRLFIAFWPKAMQQLVGQSLTNNYGTYFFQLAGNAEPFLVTVILAVCQLVGVLACSFFSDRYGRRWFTLGMFGSAAVAVLAIGIVGCFKYTSKELGSVLVIRHLILSLVLGRFVSADLIAQVFLGCVSNFGVIGGAGIAYNYVAEIPTQRLRARTGSVALMGSFLFGIMFNYTVPFMLDSWNVKAGFFFGATGIFSCLVGWYCLPEMARRTPAEIDEMFADKIKPRDFRKHVTQVEVFLREKEERGRSSRQDQ</sequence>
<organism evidence="8 9">
    <name type="scientific">Thyridium curvatum</name>
    <dbReference type="NCBI Taxonomy" id="1093900"/>
    <lineage>
        <taxon>Eukaryota</taxon>
        <taxon>Fungi</taxon>
        <taxon>Dikarya</taxon>
        <taxon>Ascomycota</taxon>
        <taxon>Pezizomycotina</taxon>
        <taxon>Sordariomycetes</taxon>
        <taxon>Sordariomycetidae</taxon>
        <taxon>Thyridiales</taxon>
        <taxon>Thyridiaceae</taxon>
        <taxon>Thyridium</taxon>
    </lineage>
</organism>
<dbReference type="PROSITE" id="PS50850">
    <property type="entry name" value="MFS"/>
    <property type="match status" value="1"/>
</dbReference>
<dbReference type="InParanoid" id="A0A507AVK8"/>
<feature type="transmembrane region" description="Helical" evidence="6">
    <location>
        <begin position="237"/>
        <end position="258"/>
    </location>
</feature>
<name>A0A507AVK8_9PEZI</name>